<evidence type="ECO:0000259" key="1">
    <source>
        <dbReference type="Pfam" id="PF13456"/>
    </source>
</evidence>
<dbReference type="SUPFAM" id="SSF53098">
    <property type="entry name" value="Ribonuclease H-like"/>
    <property type="match status" value="1"/>
</dbReference>
<dbReference type="EMBL" id="CM010634">
    <property type="protein sequence ID" value="RID52542.1"/>
    <property type="molecule type" value="Genomic_DNA"/>
</dbReference>
<dbReference type="InterPro" id="IPR044730">
    <property type="entry name" value="RNase_H-like_dom_plant"/>
</dbReference>
<dbReference type="CDD" id="cd06222">
    <property type="entry name" value="RNase_H_like"/>
    <property type="match status" value="1"/>
</dbReference>
<organism evidence="2 3">
    <name type="scientific">Brassica campestris</name>
    <name type="common">Field mustard</name>
    <dbReference type="NCBI Taxonomy" id="3711"/>
    <lineage>
        <taxon>Eukaryota</taxon>
        <taxon>Viridiplantae</taxon>
        <taxon>Streptophyta</taxon>
        <taxon>Embryophyta</taxon>
        <taxon>Tracheophyta</taxon>
        <taxon>Spermatophyta</taxon>
        <taxon>Magnoliopsida</taxon>
        <taxon>eudicotyledons</taxon>
        <taxon>Gunneridae</taxon>
        <taxon>Pentapetalae</taxon>
        <taxon>rosids</taxon>
        <taxon>malvids</taxon>
        <taxon>Brassicales</taxon>
        <taxon>Brassicaceae</taxon>
        <taxon>Brassiceae</taxon>
        <taxon>Brassica</taxon>
    </lineage>
</organism>
<dbReference type="InterPro" id="IPR052929">
    <property type="entry name" value="RNase_H-like_EbsB-rel"/>
</dbReference>
<dbReference type="AlphaFoldDB" id="A0A397YGD5"/>
<dbReference type="InterPro" id="IPR012337">
    <property type="entry name" value="RNaseH-like_sf"/>
</dbReference>
<dbReference type="InterPro" id="IPR036397">
    <property type="entry name" value="RNaseH_sf"/>
</dbReference>
<name>A0A397YGD5_BRACM</name>
<dbReference type="Gene3D" id="3.30.420.10">
    <property type="entry name" value="Ribonuclease H-like superfamily/Ribonuclease H"/>
    <property type="match status" value="1"/>
</dbReference>
<gene>
    <name evidence="2" type="ORF">BRARA_G00001</name>
</gene>
<dbReference type="InterPro" id="IPR002156">
    <property type="entry name" value="RNaseH_domain"/>
</dbReference>
<dbReference type="PANTHER" id="PTHR47074:SF11">
    <property type="entry name" value="REVERSE TRANSCRIPTASE-LIKE PROTEIN"/>
    <property type="match status" value="1"/>
</dbReference>
<reference evidence="2 3" key="1">
    <citation type="submission" date="2018-06" db="EMBL/GenBank/DDBJ databases">
        <title>WGS assembly of Brassica rapa FPsc.</title>
        <authorList>
            <person name="Bowman J."/>
            <person name="Kohchi T."/>
            <person name="Yamato K."/>
            <person name="Jenkins J."/>
            <person name="Shu S."/>
            <person name="Ishizaki K."/>
            <person name="Yamaoka S."/>
            <person name="Nishihama R."/>
            <person name="Nakamura Y."/>
            <person name="Berger F."/>
            <person name="Adam C."/>
            <person name="Aki S."/>
            <person name="Althoff F."/>
            <person name="Araki T."/>
            <person name="Arteaga-Vazquez M."/>
            <person name="Balasubrmanian S."/>
            <person name="Bauer D."/>
            <person name="Boehm C."/>
            <person name="Briginshaw L."/>
            <person name="Caballero-Perez J."/>
            <person name="Catarino B."/>
            <person name="Chen F."/>
            <person name="Chiyoda S."/>
            <person name="Chovatia M."/>
            <person name="Davies K."/>
            <person name="Delmans M."/>
            <person name="Demura T."/>
            <person name="Dierschke T."/>
            <person name="Dolan L."/>
            <person name="Dorantes-Acosta A."/>
            <person name="Eklund D."/>
            <person name="Florent S."/>
            <person name="Flores-Sandoval E."/>
            <person name="Fujiyama A."/>
            <person name="Fukuzawa H."/>
            <person name="Galik B."/>
            <person name="Grimanelli D."/>
            <person name="Grimwood J."/>
            <person name="Grossniklaus U."/>
            <person name="Hamada T."/>
            <person name="Haseloff J."/>
            <person name="Hetherington A."/>
            <person name="Higo A."/>
            <person name="Hirakawa Y."/>
            <person name="Hundley H."/>
            <person name="Ikeda Y."/>
            <person name="Inoue K."/>
            <person name="Inoue S."/>
            <person name="Ishida S."/>
            <person name="Jia Q."/>
            <person name="Kakita M."/>
            <person name="Kanazawa T."/>
            <person name="Kawai Y."/>
            <person name="Kawashima T."/>
            <person name="Kennedy M."/>
            <person name="Kinose K."/>
            <person name="Kinoshita T."/>
            <person name="Kohara Y."/>
            <person name="Koide E."/>
            <person name="Komatsu K."/>
            <person name="Kopischke S."/>
            <person name="Kubo M."/>
            <person name="Kyozuka J."/>
            <person name="Lagercrantz U."/>
            <person name="Lin S."/>
            <person name="Lindquist E."/>
            <person name="Lipzen A."/>
            <person name="Lu C."/>
            <person name="Luna E."/>
            <person name="Martienssen R."/>
            <person name="Minamino N."/>
            <person name="Mizutani M."/>
            <person name="Mizutani M."/>
            <person name="Mochizuki N."/>
            <person name="Monte I."/>
            <person name="Mosher R."/>
            <person name="Nagasaki H."/>
            <person name="Nakagami H."/>
            <person name="Naramoto S."/>
            <person name="Nishitani K."/>
            <person name="Ohtani M."/>
            <person name="Okamoto T."/>
            <person name="Okumura M."/>
            <person name="Phillips J."/>
            <person name="Pollak B."/>
            <person name="Reinders A."/>
            <person name="Roevekamp M."/>
            <person name="Sano R."/>
            <person name="Sawa S."/>
            <person name="Schmid M."/>
            <person name="Shirakawa M."/>
            <person name="Solano R."/>
            <person name="Spunde A."/>
            <person name="Suetsugu N."/>
            <person name="Sugano S."/>
            <person name="Sugiyama A."/>
            <person name="Sun R."/>
            <person name="Suzuki Y."/>
            <person name="Takenaka M."/>
            <person name="Takezawa D."/>
            <person name="Tomogane H."/>
            <person name="Tsuzuki M."/>
            <person name="Ueda T."/>
            <person name="Umeda M."/>
            <person name="Ward J."/>
            <person name="Watanabe Y."/>
            <person name="Yazaki K."/>
            <person name="Yokoyama R."/>
            <person name="Yoshitake Y."/>
            <person name="Yotsui I."/>
            <person name="Zachgo S."/>
            <person name="Schmutz J."/>
        </authorList>
    </citation>
    <scope>NUCLEOTIDE SEQUENCE [LARGE SCALE GENOMIC DNA]</scope>
    <source>
        <strain evidence="3">cv. B-3</strain>
    </source>
</reference>
<dbReference type="Proteomes" id="UP000264353">
    <property type="component" value="Chromosome A7"/>
</dbReference>
<evidence type="ECO:0000313" key="3">
    <source>
        <dbReference type="Proteomes" id="UP000264353"/>
    </source>
</evidence>
<dbReference type="PANTHER" id="PTHR47074">
    <property type="entry name" value="BNAC02G40300D PROTEIN"/>
    <property type="match status" value="1"/>
</dbReference>
<protein>
    <recommendedName>
        <fullName evidence="1">RNase H type-1 domain-containing protein</fullName>
    </recommendedName>
</protein>
<dbReference type="Pfam" id="PF13456">
    <property type="entry name" value="RVT_3"/>
    <property type="match status" value="1"/>
</dbReference>
<evidence type="ECO:0000313" key="2">
    <source>
        <dbReference type="EMBL" id="RID52542.1"/>
    </source>
</evidence>
<dbReference type="GO" id="GO:0003676">
    <property type="term" value="F:nucleic acid binding"/>
    <property type="evidence" value="ECO:0007669"/>
    <property type="project" value="InterPro"/>
</dbReference>
<feature type="domain" description="RNase H type-1" evidence="1">
    <location>
        <begin position="31"/>
        <end position="149"/>
    </location>
</feature>
<accession>A0A397YGD5</accession>
<dbReference type="GO" id="GO:0004523">
    <property type="term" value="F:RNA-DNA hybrid ribonuclease activity"/>
    <property type="evidence" value="ECO:0007669"/>
    <property type="project" value="InterPro"/>
</dbReference>
<sequence>MAQPPQNPNRSKPLIRLKPIPRAPDLCAIFTDAAWNPLTGNAGIGWIVDDLVSPSQYAANATFVSSPLMAETLAVLKAITFAQSRGMASILILSDSQVLINAINRRELLLEIYGPLCDIYQLLLSFMSFVFKFIPRSENSRADSVAKQALWAMQN</sequence>
<proteinExistence type="predicted"/>